<accession>A0ABR5CKG7</accession>
<evidence type="ECO:0000313" key="1">
    <source>
        <dbReference type="EMBL" id="KJF65370.1"/>
    </source>
</evidence>
<dbReference type="RefSeq" id="WP_045024970.1">
    <property type="nucleotide sequence ID" value="NZ_JWJH01000038.1"/>
</dbReference>
<evidence type="ECO:0000313" key="2">
    <source>
        <dbReference type="Proteomes" id="UP000052068"/>
    </source>
</evidence>
<gene>
    <name evidence="1" type="ORF">RS75_23480</name>
</gene>
<comment type="caution">
    <text evidence="1">The sequence shown here is derived from an EMBL/GenBank/DDBJ whole genome shotgun (WGS) entry which is preliminary data.</text>
</comment>
<keyword evidence="2" id="KW-1185">Reference proteome</keyword>
<organism evidence="1 2">
    <name type="scientific">Rhizobium nepotum 39/7</name>
    <dbReference type="NCBI Taxonomy" id="1368418"/>
    <lineage>
        <taxon>Bacteria</taxon>
        <taxon>Pseudomonadati</taxon>
        <taxon>Pseudomonadota</taxon>
        <taxon>Alphaproteobacteria</taxon>
        <taxon>Hyphomicrobiales</taxon>
        <taxon>Rhizobiaceae</taxon>
        <taxon>Rhizobium/Agrobacterium group</taxon>
        <taxon>Rhizobium</taxon>
    </lineage>
</organism>
<sequence>MTVAQEWDTKIAIDHRAEVPFAGFSYGFLTGMTVYRMVASVDDARADQALYAAKEKGRDRLLAVTA</sequence>
<proteinExistence type="predicted"/>
<dbReference type="EMBL" id="JWJH01000038">
    <property type="protein sequence ID" value="KJF65370.1"/>
    <property type="molecule type" value="Genomic_DNA"/>
</dbReference>
<protein>
    <submittedName>
        <fullName evidence="1">Uncharacterized protein</fullName>
    </submittedName>
</protein>
<name>A0ABR5CKG7_9HYPH</name>
<dbReference type="Proteomes" id="UP000052068">
    <property type="component" value="Unassembled WGS sequence"/>
</dbReference>
<reference evidence="1 2" key="1">
    <citation type="submission" date="2015-03" db="EMBL/GenBank/DDBJ databases">
        <title>Draft Genome Sequences of Agrobacterium nepotum Strain 39/7T (= CFBP 7436T = LMG 26435T) and Agrobacterium sp. Strain KFB 330 (= CFBP 8308 = LMG 28674).</title>
        <authorList>
            <person name="Kuzmanovic N."/>
            <person name="Pulawska J."/>
            <person name="Obradovic A."/>
        </authorList>
    </citation>
    <scope>NUCLEOTIDE SEQUENCE [LARGE SCALE GENOMIC DNA]</scope>
    <source>
        <strain evidence="1 2">39/7</strain>
    </source>
</reference>